<evidence type="ECO:0000313" key="2">
    <source>
        <dbReference type="EMBL" id="GHB37301.1"/>
    </source>
</evidence>
<feature type="domain" description="PKD" evidence="1">
    <location>
        <begin position="956"/>
        <end position="1018"/>
    </location>
</feature>
<organism evidence="2 3">
    <name type="scientific">Mongoliitalea lutea</name>
    <dbReference type="NCBI Taxonomy" id="849756"/>
    <lineage>
        <taxon>Bacteria</taxon>
        <taxon>Pseudomonadati</taxon>
        <taxon>Bacteroidota</taxon>
        <taxon>Cytophagia</taxon>
        <taxon>Cytophagales</taxon>
        <taxon>Cyclobacteriaceae</taxon>
        <taxon>Mongoliitalea</taxon>
    </lineage>
</organism>
<dbReference type="NCBIfam" id="TIGR04131">
    <property type="entry name" value="Bac_Flav_CTERM"/>
    <property type="match status" value="1"/>
</dbReference>
<dbReference type="AlphaFoldDB" id="A0A8J3CXW1"/>
<dbReference type="InterPro" id="IPR026341">
    <property type="entry name" value="T9SS_type_B"/>
</dbReference>
<dbReference type="Gene3D" id="2.60.40.10">
    <property type="entry name" value="Immunoglobulins"/>
    <property type="match status" value="1"/>
</dbReference>
<dbReference type="Pfam" id="PF13573">
    <property type="entry name" value="SprB"/>
    <property type="match status" value="1"/>
</dbReference>
<evidence type="ECO:0000313" key="3">
    <source>
        <dbReference type="Proteomes" id="UP000642809"/>
    </source>
</evidence>
<dbReference type="EMBL" id="BMYF01000009">
    <property type="protein sequence ID" value="GHB37301.1"/>
    <property type="molecule type" value="Genomic_DNA"/>
</dbReference>
<sequence length="1111" mass="119582">MYEVDPVTGELNVFNLDAGVYTYYLELSGPQFCTIVQVGTIEVSLPLEATTVVTPVICFGDNNGSIEVLYISGGNPPLEYSLDGVNWVSSNLFENLSPGTYEVSVRDASGTFSCELILPSVEILGPPSAIGINNDVIIERSSCGLANGSITNIQVQGGWGSYSFEWRRDSPTGPLVSNGTLTGIEGLLPGFYYLIILDAEGCEEIFEFEIIEQPNPNYELVPLQDSCEGESITLSALNTVSGAAQTDFVWSRMPNLQGVIEDGVDPTNPAVSYNLSEDLNSLSLEISGLSPGTYTYYLTILCTGQELRFDFEVYPTPNPILQSQDISCFGANDGQILLMSGGDNSFIYTINGAQVLTETQLALERFSPGTYIVEVSNAFGCVSEPIVLEIMEPEALVFQTFDTKDSACGSNDGEIEVSWSGGTELFTVILFEGSTEIRRITTSDRTYMFDQLAPGVYEVQIIDANGCTVNSPSPIEILNGPTEITVANVEICEGQVATITPSINPVNSNAIYAWYWGSVSSTNLLTSGEIRNGVSITIASNGQISLEGIQGGESVDLWVTVSGSGVCEGDVQQAQINVLPAPVITVSKQDELCFGDGGSISVSSALIEPFEIRLNGSLVTVTNGVIAGLAPGTYSIEALSASGCSYQLQEDVVILGPSAPVSLDNLTIAEASCGLSTGSINGRVSGGTAPYTINLISSSGQIVSTSSQGQGVDFALNLIAGGTYSIQAIDANSCEIVISDIFMGETIAEIEVEDIVICVGETATLSPQLIPANPAVRYTWYYDRNLTDPVLLNSAPDRYGATYTSDGLTLTVQNLPASNTTYSYFVSIEGTSCVPETVEARITVRPIPTLRVSNPSIVCDPEGTVDLTQFIEGFNPNVFDYIITSPNGNILRIDDLYEVSSSGSYNVQSSFRGTNCWTAVNRISVIITDELLTANFDYLVDINGTEIPNAEVQILEDIQFNDLSNGNAVIWNWDFGDGNTSSDQNPIHQFAETGTYTVRLLVIDAFGCTSEFTRVVSVFNDYLIIFPNAFTPLGSINKFFKPKFRGISTMELYIFNTWGDLIFRTNELNTEGWDGTLNGSPVPNGNYVYKAIFTTREGEKVERSGVFLLIK</sequence>
<name>A0A8J3CXW1_9BACT</name>
<protein>
    <recommendedName>
        <fullName evidence="1">PKD domain-containing protein</fullName>
    </recommendedName>
</protein>
<dbReference type="Pfam" id="PF18911">
    <property type="entry name" value="PKD_4"/>
    <property type="match status" value="1"/>
</dbReference>
<dbReference type="SUPFAM" id="SSF49299">
    <property type="entry name" value="PKD domain"/>
    <property type="match status" value="1"/>
</dbReference>
<dbReference type="InterPro" id="IPR035986">
    <property type="entry name" value="PKD_dom_sf"/>
</dbReference>
<gene>
    <name evidence="2" type="ORF">GCM10008106_18260</name>
</gene>
<proteinExistence type="predicted"/>
<evidence type="ECO:0000259" key="1">
    <source>
        <dbReference type="PROSITE" id="PS50093"/>
    </source>
</evidence>
<reference evidence="2" key="1">
    <citation type="journal article" date="2014" name="Int. J. Syst. Evol. Microbiol.">
        <title>Complete genome sequence of Corynebacterium casei LMG S-19264T (=DSM 44701T), isolated from a smear-ripened cheese.</title>
        <authorList>
            <consortium name="US DOE Joint Genome Institute (JGI-PGF)"/>
            <person name="Walter F."/>
            <person name="Albersmeier A."/>
            <person name="Kalinowski J."/>
            <person name="Ruckert C."/>
        </authorList>
    </citation>
    <scope>NUCLEOTIDE SEQUENCE</scope>
    <source>
        <strain evidence="2">KCTC 23224</strain>
    </source>
</reference>
<dbReference type="InterPro" id="IPR013783">
    <property type="entry name" value="Ig-like_fold"/>
</dbReference>
<accession>A0A8J3CXW1</accession>
<comment type="caution">
    <text evidence="2">The sequence shown here is derived from an EMBL/GenBank/DDBJ whole genome shotgun (WGS) entry which is preliminary data.</text>
</comment>
<dbReference type="Pfam" id="PF13585">
    <property type="entry name" value="CHU_C"/>
    <property type="match status" value="1"/>
</dbReference>
<reference evidence="2" key="2">
    <citation type="submission" date="2020-09" db="EMBL/GenBank/DDBJ databases">
        <authorList>
            <person name="Sun Q."/>
            <person name="Kim S."/>
        </authorList>
    </citation>
    <scope>NUCLEOTIDE SEQUENCE</scope>
    <source>
        <strain evidence="2">KCTC 23224</strain>
    </source>
</reference>
<dbReference type="SMART" id="SM00089">
    <property type="entry name" value="PKD"/>
    <property type="match status" value="1"/>
</dbReference>
<dbReference type="InterPro" id="IPR022409">
    <property type="entry name" value="PKD/Chitinase_dom"/>
</dbReference>
<dbReference type="Proteomes" id="UP000642809">
    <property type="component" value="Unassembled WGS sequence"/>
</dbReference>
<dbReference type="CDD" id="cd00146">
    <property type="entry name" value="PKD"/>
    <property type="match status" value="1"/>
</dbReference>
<dbReference type="PROSITE" id="PS50093">
    <property type="entry name" value="PKD"/>
    <property type="match status" value="1"/>
</dbReference>
<keyword evidence="3" id="KW-1185">Reference proteome</keyword>
<dbReference type="InterPro" id="IPR025667">
    <property type="entry name" value="SprB_repeat"/>
</dbReference>
<dbReference type="InterPro" id="IPR000601">
    <property type="entry name" value="PKD_dom"/>
</dbReference>